<dbReference type="EMBL" id="KV454409">
    <property type="protein sequence ID" value="ODQ66001.1"/>
    <property type="molecule type" value="Genomic_DNA"/>
</dbReference>
<gene>
    <name evidence="1" type="ORF">NADFUDRAFT_82886</name>
</gene>
<dbReference type="Proteomes" id="UP000095009">
    <property type="component" value="Unassembled WGS sequence"/>
</dbReference>
<protein>
    <submittedName>
        <fullName evidence="1">Uncharacterized protein</fullName>
    </submittedName>
</protein>
<evidence type="ECO:0000313" key="1">
    <source>
        <dbReference type="EMBL" id="ODQ66001.1"/>
    </source>
</evidence>
<evidence type="ECO:0000313" key="2">
    <source>
        <dbReference type="Proteomes" id="UP000095009"/>
    </source>
</evidence>
<accession>A0A1E3PKN7</accession>
<reference evidence="1 2" key="1">
    <citation type="journal article" date="2016" name="Proc. Natl. Acad. Sci. U.S.A.">
        <title>Comparative genomics of biotechnologically important yeasts.</title>
        <authorList>
            <person name="Riley R."/>
            <person name="Haridas S."/>
            <person name="Wolfe K.H."/>
            <person name="Lopes M.R."/>
            <person name="Hittinger C.T."/>
            <person name="Goeker M."/>
            <person name="Salamov A.A."/>
            <person name="Wisecaver J.H."/>
            <person name="Long T.M."/>
            <person name="Calvey C.H."/>
            <person name="Aerts A.L."/>
            <person name="Barry K.W."/>
            <person name="Choi C."/>
            <person name="Clum A."/>
            <person name="Coughlan A.Y."/>
            <person name="Deshpande S."/>
            <person name="Douglass A.P."/>
            <person name="Hanson S.J."/>
            <person name="Klenk H.-P."/>
            <person name="LaButti K.M."/>
            <person name="Lapidus A."/>
            <person name="Lindquist E.A."/>
            <person name="Lipzen A.M."/>
            <person name="Meier-Kolthoff J.P."/>
            <person name="Ohm R.A."/>
            <person name="Otillar R.P."/>
            <person name="Pangilinan J.L."/>
            <person name="Peng Y."/>
            <person name="Rokas A."/>
            <person name="Rosa C.A."/>
            <person name="Scheuner C."/>
            <person name="Sibirny A.A."/>
            <person name="Slot J.C."/>
            <person name="Stielow J.B."/>
            <person name="Sun H."/>
            <person name="Kurtzman C.P."/>
            <person name="Blackwell M."/>
            <person name="Grigoriev I.V."/>
            <person name="Jeffries T.W."/>
        </authorList>
    </citation>
    <scope>NUCLEOTIDE SEQUENCE [LARGE SCALE GENOMIC DNA]</scope>
    <source>
        <strain evidence="1 2">DSM 6958</strain>
    </source>
</reference>
<keyword evidence="2" id="KW-1185">Reference proteome</keyword>
<proteinExistence type="predicted"/>
<sequence length="163" mass="17892">MIDYTSTYGAATTVTTLVSSAGLKRANAGNVRTVKRLKLCATPEHPPKPNHLQSEYLAPSWSDRPNGTCDVLYNNGSDERVRIEDEEIAREIAHELGQSREQNLVYHTCQVNTAAPSLASLGPYPVSISDSRLTPVKKRLVMGYQPGCPKCRDGVKGHYSHLV</sequence>
<dbReference type="OrthoDB" id="2446291at2759"/>
<organism evidence="1 2">
    <name type="scientific">Nadsonia fulvescens var. elongata DSM 6958</name>
    <dbReference type="NCBI Taxonomy" id="857566"/>
    <lineage>
        <taxon>Eukaryota</taxon>
        <taxon>Fungi</taxon>
        <taxon>Dikarya</taxon>
        <taxon>Ascomycota</taxon>
        <taxon>Saccharomycotina</taxon>
        <taxon>Dipodascomycetes</taxon>
        <taxon>Dipodascales</taxon>
        <taxon>Dipodascales incertae sedis</taxon>
        <taxon>Nadsonia</taxon>
    </lineage>
</organism>
<name>A0A1E3PKN7_9ASCO</name>
<dbReference type="AlphaFoldDB" id="A0A1E3PKN7"/>